<dbReference type="OrthoDB" id="134475at2"/>
<dbReference type="Pfam" id="PF25564">
    <property type="entry name" value="DUF7933"/>
    <property type="match status" value="1"/>
</dbReference>
<dbReference type="PROSITE" id="PS50847">
    <property type="entry name" value="GRAM_POS_ANCHORING"/>
    <property type="match status" value="1"/>
</dbReference>
<keyword evidence="4" id="KW-0572">Peptidoglycan-anchor</keyword>
<dbReference type="EMBL" id="FNSQ01000005">
    <property type="protein sequence ID" value="SEC17330.1"/>
    <property type="molecule type" value="Genomic_DNA"/>
</dbReference>
<feature type="transmembrane region" description="Helical" evidence="6">
    <location>
        <begin position="20"/>
        <end position="38"/>
    </location>
</feature>
<evidence type="ECO:0000259" key="7">
    <source>
        <dbReference type="PROSITE" id="PS50847"/>
    </source>
</evidence>
<dbReference type="RefSeq" id="WP_139305294.1">
    <property type="nucleotide sequence ID" value="NZ_FNSQ01000005.1"/>
</dbReference>
<dbReference type="Pfam" id="PF24346">
    <property type="entry name" value="DUF7507"/>
    <property type="match status" value="2"/>
</dbReference>
<dbReference type="NCBIfam" id="TIGR01167">
    <property type="entry name" value="LPXTG_anchor"/>
    <property type="match status" value="1"/>
</dbReference>
<dbReference type="GO" id="GO:0005975">
    <property type="term" value="P:carbohydrate metabolic process"/>
    <property type="evidence" value="ECO:0007669"/>
    <property type="project" value="UniProtKB-ARBA"/>
</dbReference>
<evidence type="ECO:0000313" key="9">
    <source>
        <dbReference type="Proteomes" id="UP000183750"/>
    </source>
</evidence>
<proteinExistence type="predicted"/>
<accession>A0A1H4QCS9</accession>
<keyword evidence="2" id="KW-0964">Secreted</keyword>
<evidence type="ECO:0000256" key="5">
    <source>
        <dbReference type="SAM" id="MobiDB-lite"/>
    </source>
</evidence>
<organism evidence="8 9">
    <name type="scientific">Microbacterium hydrocarbonoxydans</name>
    <dbReference type="NCBI Taxonomy" id="273678"/>
    <lineage>
        <taxon>Bacteria</taxon>
        <taxon>Bacillati</taxon>
        <taxon>Actinomycetota</taxon>
        <taxon>Actinomycetes</taxon>
        <taxon>Micrococcales</taxon>
        <taxon>Microbacteriaceae</taxon>
        <taxon>Microbacterium</taxon>
    </lineage>
</organism>
<keyword evidence="6" id="KW-0812">Transmembrane</keyword>
<dbReference type="Pfam" id="PF17802">
    <property type="entry name" value="SpaA"/>
    <property type="match status" value="1"/>
</dbReference>
<keyword evidence="6" id="KW-1133">Transmembrane helix</keyword>
<evidence type="ECO:0000256" key="6">
    <source>
        <dbReference type="SAM" id="Phobius"/>
    </source>
</evidence>
<dbReference type="InterPro" id="IPR019931">
    <property type="entry name" value="LPXTG_anchor"/>
</dbReference>
<keyword evidence="3" id="KW-0732">Signal</keyword>
<evidence type="ECO:0000256" key="4">
    <source>
        <dbReference type="ARBA" id="ARBA00023088"/>
    </source>
</evidence>
<dbReference type="InterPro" id="IPR013783">
    <property type="entry name" value="Ig-like_fold"/>
</dbReference>
<dbReference type="Proteomes" id="UP000183750">
    <property type="component" value="Unassembled WGS sequence"/>
</dbReference>
<dbReference type="Gene3D" id="2.60.40.10">
    <property type="entry name" value="Immunoglobulins"/>
    <property type="match status" value="1"/>
</dbReference>
<dbReference type="InterPro" id="IPR057693">
    <property type="entry name" value="DUF7933"/>
</dbReference>
<keyword evidence="1" id="KW-0134">Cell wall</keyword>
<feature type="transmembrane region" description="Helical" evidence="6">
    <location>
        <begin position="824"/>
        <end position="842"/>
    </location>
</feature>
<name>A0A1H4QCS9_9MICO</name>
<reference evidence="9" key="1">
    <citation type="submission" date="2016-10" db="EMBL/GenBank/DDBJ databases">
        <authorList>
            <person name="Varghese N."/>
            <person name="Submissions S."/>
        </authorList>
    </citation>
    <scope>NUCLEOTIDE SEQUENCE [LARGE SCALE GENOMIC DNA]</scope>
    <source>
        <strain evidence="9">DSM 16089</strain>
    </source>
</reference>
<feature type="region of interest" description="Disordered" evidence="5">
    <location>
        <begin position="673"/>
        <end position="693"/>
    </location>
</feature>
<evidence type="ECO:0000256" key="1">
    <source>
        <dbReference type="ARBA" id="ARBA00022512"/>
    </source>
</evidence>
<dbReference type="InterPro" id="IPR055354">
    <property type="entry name" value="DUF7507"/>
</dbReference>
<evidence type="ECO:0000256" key="2">
    <source>
        <dbReference type="ARBA" id="ARBA00022525"/>
    </source>
</evidence>
<evidence type="ECO:0000256" key="3">
    <source>
        <dbReference type="ARBA" id="ARBA00022729"/>
    </source>
</evidence>
<feature type="domain" description="Gram-positive cocci surface proteins LPxTG" evidence="7">
    <location>
        <begin position="815"/>
        <end position="853"/>
    </location>
</feature>
<sequence length="858" mass="88481">MSIRSHRRGRTPRTAVTAWWRAIVVAVGAVVVATSLGITPPQPPTAQAAAGVTEAPTVVFTENFENGMTNLATGAKSYTTANGAAQYVGAAGQTYTGSTSWINGNRCNGVILSYNNSLAPAWASTPVLTNKCSTVAGVQSYNGIRTLARAMGVVTGSGDNEHIVSGYTECQLTALGNTGTCDVIGSGPTNGVMFQTTTSIPVTPNRYYTFSVDTVYGNCANPASTTTQASDPQYQFQLVDGGGLATNVGGVLNGCRPSPTRQTVVVNRPLAVGTNTTMTAYVQSLQATSAFQYAGSSLGIKMYNASGVTNGNDGGFDNIRLLDVTPSLDKSFSPTVVTRGGVSKLTFTITNTTDLLAKSDWTFTDALPTGLVIAPTPNIGGTCAQVTGNALVRTTVAGGTSIAVTGGDLALGQASCTITVDVTSNTDGTYVNGPANVTTNLNPPENASVEFIKPSIDLVKTSNIANYDSVGDIATYTFVATNTTPKALTNTVANTSLTNVTITEDSFSGVGDMSTLVCDKPAPVTLASGAKLTCTATYVVQQSDLDNAPLTNVARTTGTPATGPNVTDTDDEIIPAVWTPALLLDKTVSIVDVDQDGVTGLGDHLLYAFDVTNTGNVTVAGIAVVDDRLTQRSITVTCTPATIAPAQIAHCVANAPYVLTQADVDAGEVVNTAHSTGTDPDGGPVRSNDDSTTTPVEAFRIPLQIEKIGESSDDTWVRMDGSSFAILEDVNGEPGTALPFTLDDVETGLFQIDGIPAGTYWLSELAAPDGFTLLAAPVQFVINADRTVSITAGGDEAVTATGQLITVRDVPAMLLPTTGGAGPLPYLLAGSLVVLIAGGLALRVRRRNAHAETHDPQA</sequence>
<gene>
    <name evidence="8" type="ORF">SAMN04489807_3063</name>
</gene>
<keyword evidence="6" id="KW-0472">Membrane</keyword>
<keyword evidence="9" id="KW-1185">Reference proteome</keyword>
<dbReference type="InterPro" id="IPR041033">
    <property type="entry name" value="SpaA_PFL_dom_1"/>
</dbReference>
<protein>
    <submittedName>
        <fullName evidence="8">LPXTG-motif cell wall anchor domain-containing protein</fullName>
    </submittedName>
</protein>
<dbReference type="AlphaFoldDB" id="A0A1H4QCS9"/>
<evidence type="ECO:0000313" key="8">
    <source>
        <dbReference type="EMBL" id="SEC17330.1"/>
    </source>
</evidence>